<dbReference type="InterPro" id="IPR035976">
    <property type="entry name" value="Sushi/SCR/CCP_sf"/>
</dbReference>
<dbReference type="InterPro" id="IPR000436">
    <property type="entry name" value="Sushi_SCR_CCP_dom"/>
</dbReference>
<dbReference type="Gene3D" id="2.10.70.10">
    <property type="entry name" value="Complement Module, domain 1"/>
    <property type="match status" value="1"/>
</dbReference>
<accession>A0A9D4DJV7</accession>
<dbReference type="EMBL" id="JAIWYP010000010">
    <property type="protein sequence ID" value="KAH3750343.1"/>
    <property type="molecule type" value="Genomic_DNA"/>
</dbReference>
<name>A0A9D4DJV7_DREPO</name>
<dbReference type="SUPFAM" id="SSF57535">
    <property type="entry name" value="Complement control module/SCR domain"/>
    <property type="match status" value="2"/>
</dbReference>
<dbReference type="Pfam" id="PF00084">
    <property type="entry name" value="Sushi"/>
    <property type="match status" value="1"/>
</dbReference>
<proteinExistence type="predicted"/>
<comment type="caution">
    <text evidence="4">The sequence shown here is derived from an EMBL/GenBank/DDBJ whole genome shotgun (WGS) entry which is preliminary data.</text>
</comment>
<feature type="domain" description="Sushi" evidence="3">
    <location>
        <begin position="1"/>
        <end position="38"/>
    </location>
</feature>
<evidence type="ECO:0000313" key="4">
    <source>
        <dbReference type="EMBL" id="KAH3750343.1"/>
    </source>
</evidence>
<reference evidence="4" key="2">
    <citation type="submission" date="2020-11" db="EMBL/GenBank/DDBJ databases">
        <authorList>
            <person name="McCartney M.A."/>
            <person name="Auch B."/>
            <person name="Kono T."/>
            <person name="Mallez S."/>
            <person name="Becker A."/>
            <person name="Gohl D.M."/>
            <person name="Silverstein K.A.T."/>
            <person name="Koren S."/>
            <person name="Bechman K.B."/>
            <person name="Herman A."/>
            <person name="Abrahante J.E."/>
            <person name="Garbe J."/>
        </authorList>
    </citation>
    <scope>NUCLEOTIDE SEQUENCE</scope>
    <source>
        <strain evidence="4">Duluth1</strain>
        <tissue evidence="4">Whole animal</tissue>
    </source>
</reference>
<evidence type="ECO:0000256" key="2">
    <source>
        <dbReference type="PROSITE-ProRule" id="PRU00302"/>
    </source>
</evidence>
<evidence type="ECO:0000259" key="3">
    <source>
        <dbReference type="PROSITE" id="PS50923"/>
    </source>
</evidence>
<sequence>MFDKVLAYECHSGYYPRPNNEPKCGVDGKWSSKPECYKHCEEPTPYNPDYARTIIYGKAPYTESSSYTFECNKNIFLSLKSKGGGYINNCQTDGKWTDRIGCCFVCYRYSGDYDCSFSKSDCW</sequence>
<keyword evidence="5" id="KW-1185">Reference proteome</keyword>
<dbReference type="AlphaFoldDB" id="A0A9D4DJV7"/>
<gene>
    <name evidence="4" type="ORF">DPMN_184864</name>
</gene>
<evidence type="ECO:0000256" key="1">
    <source>
        <dbReference type="ARBA" id="ARBA00023157"/>
    </source>
</evidence>
<keyword evidence="1" id="KW-1015">Disulfide bond</keyword>
<dbReference type="PROSITE" id="PS50923">
    <property type="entry name" value="SUSHI"/>
    <property type="match status" value="1"/>
</dbReference>
<dbReference type="Proteomes" id="UP000828390">
    <property type="component" value="Unassembled WGS sequence"/>
</dbReference>
<keyword evidence="2" id="KW-0768">Sushi</keyword>
<comment type="caution">
    <text evidence="2">Lacks conserved residue(s) required for the propagation of feature annotation.</text>
</comment>
<organism evidence="4 5">
    <name type="scientific">Dreissena polymorpha</name>
    <name type="common">Zebra mussel</name>
    <name type="synonym">Mytilus polymorpha</name>
    <dbReference type="NCBI Taxonomy" id="45954"/>
    <lineage>
        <taxon>Eukaryota</taxon>
        <taxon>Metazoa</taxon>
        <taxon>Spiralia</taxon>
        <taxon>Lophotrochozoa</taxon>
        <taxon>Mollusca</taxon>
        <taxon>Bivalvia</taxon>
        <taxon>Autobranchia</taxon>
        <taxon>Heteroconchia</taxon>
        <taxon>Euheterodonta</taxon>
        <taxon>Imparidentia</taxon>
        <taxon>Neoheterodontei</taxon>
        <taxon>Myida</taxon>
        <taxon>Dreissenoidea</taxon>
        <taxon>Dreissenidae</taxon>
        <taxon>Dreissena</taxon>
    </lineage>
</organism>
<reference evidence="4" key="1">
    <citation type="journal article" date="2019" name="bioRxiv">
        <title>The Genome of the Zebra Mussel, Dreissena polymorpha: A Resource for Invasive Species Research.</title>
        <authorList>
            <person name="McCartney M.A."/>
            <person name="Auch B."/>
            <person name="Kono T."/>
            <person name="Mallez S."/>
            <person name="Zhang Y."/>
            <person name="Obille A."/>
            <person name="Becker A."/>
            <person name="Abrahante J.E."/>
            <person name="Garbe J."/>
            <person name="Badalamenti J.P."/>
            <person name="Herman A."/>
            <person name="Mangelson H."/>
            <person name="Liachko I."/>
            <person name="Sullivan S."/>
            <person name="Sone E.D."/>
            <person name="Koren S."/>
            <person name="Silverstein K.A.T."/>
            <person name="Beckman K.B."/>
            <person name="Gohl D.M."/>
        </authorList>
    </citation>
    <scope>NUCLEOTIDE SEQUENCE</scope>
    <source>
        <strain evidence="4">Duluth1</strain>
        <tissue evidence="4">Whole animal</tissue>
    </source>
</reference>
<protein>
    <recommendedName>
        <fullName evidence="3">Sushi domain-containing protein</fullName>
    </recommendedName>
</protein>
<evidence type="ECO:0000313" key="5">
    <source>
        <dbReference type="Proteomes" id="UP000828390"/>
    </source>
</evidence>